<gene>
    <name evidence="1" type="ORF">SAMN05421780_107212</name>
</gene>
<dbReference type="STRING" id="927664.SAMN05421780_107212"/>
<keyword evidence="2" id="KW-1185">Reference proteome</keyword>
<dbReference type="OrthoDB" id="2370471at2"/>
<dbReference type="InterPro" id="IPR029063">
    <property type="entry name" value="SAM-dependent_MTases_sf"/>
</dbReference>
<reference evidence="1 2" key="1">
    <citation type="submission" date="2016-10" db="EMBL/GenBank/DDBJ databases">
        <authorList>
            <person name="de Groot N.N."/>
        </authorList>
    </citation>
    <scope>NUCLEOTIDE SEQUENCE [LARGE SCALE GENOMIC DNA]</scope>
    <source>
        <strain evidence="1 2">DSM 6793</strain>
    </source>
</reference>
<dbReference type="Gene3D" id="3.40.50.150">
    <property type="entry name" value="Vaccinia Virus protein VP39"/>
    <property type="match status" value="1"/>
</dbReference>
<dbReference type="EMBL" id="FOLE01000007">
    <property type="protein sequence ID" value="SFC64436.1"/>
    <property type="molecule type" value="Genomic_DNA"/>
</dbReference>
<protein>
    <submittedName>
        <fullName evidence="1">Methyltransferase domain-containing protein</fullName>
    </submittedName>
</protein>
<accession>A0A1I1KUG2</accession>
<dbReference type="GO" id="GO:0008168">
    <property type="term" value="F:methyltransferase activity"/>
    <property type="evidence" value="ECO:0007669"/>
    <property type="project" value="UniProtKB-KW"/>
</dbReference>
<evidence type="ECO:0000313" key="2">
    <source>
        <dbReference type="Proteomes" id="UP000199514"/>
    </source>
</evidence>
<evidence type="ECO:0000313" key="1">
    <source>
        <dbReference type="EMBL" id="SFC64436.1"/>
    </source>
</evidence>
<dbReference type="AlphaFoldDB" id="A0A1I1KUG2"/>
<organism evidence="1 2">
    <name type="scientific">Flexibacter flexilis DSM 6793</name>
    <dbReference type="NCBI Taxonomy" id="927664"/>
    <lineage>
        <taxon>Bacteria</taxon>
        <taxon>Pseudomonadati</taxon>
        <taxon>Bacteroidota</taxon>
        <taxon>Cytophagia</taxon>
        <taxon>Cytophagales</taxon>
        <taxon>Flexibacteraceae</taxon>
        <taxon>Flexibacter</taxon>
    </lineage>
</organism>
<dbReference type="RefSeq" id="WP_091513524.1">
    <property type="nucleotide sequence ID" value="NZ_FOLE01000007.1"/>
</dbReference>
<dbReference type="Proteomes" id="UP000199514">
    <property type="component" value="Unassembled WGS sequence"/>
</dbReference>
<keyword evidence="1" id="KW-0808">Transferase</keyword>
<dbReference type="CDD" id="cd02440">
    <property type="entry name" value="AdoMet_MTases"/>
    <property type="match status" value="1"/>
</dbReference>
<dbReference type="GO" id="GO:0032259">
    <property type="term" value="P:methylation"/>
    <property type="evidence" value="ECO:0007669"/>
    <property type="project" value="UniProtKB-KW"/>
</dbReference>
<name>A0A1I1KUG2_9BACT</name>
<dbReference type="Pfam" id="PF13489">
    <property type="entry name" value="Methyltransf_23"/>
    <property type="match status" value="1"/>
</dbReference>
<dbReference type="SUPFAM" id="SSF53335">
    <property type="entry name" value="S-adenosyl-L-methionine-dependent methyltransferases"/>
    <property type="match status" value="1"/>
</dbReference>
<dbReference type="PANTHER" id="PTHR43861:SF6">
    <property type="entry name" value="METHYLTRANSFERASE TYPE 11"/>
    <property type="match status" value="1"/>
</dbReference>
<dbReference type="PANTHER" id="PTHR43861">
    <property type="entry name" value="TRANS-ACONITATE 2-METHYLTRANSFERASE-RELATED"/>
    <property type="match status" value="1"/>
</dbReference>
<sequence>MEYLIACPVCKHQHFTKALVCKDFTVSKEDFELVDCQKCGFRFTNPRPEADKIGRYYQSEEYISHSDTNKGLISKAYRTVRQITLRSKLKLITEINDGKTGSLLDIGCGTGYFLQTCQQAGWKISGVEPDAGARALGQQQTNIKIEPDFLAANYTEKFDVITLWHVLEHIHRLDESIAKLKNLIGATGKLVIAVPNHASGDAQHYQEYWAAYDVPRHLYHFTPQTMQTLAEKNGMKILRKEGMKFDSFYVAMLSERYKTGSNNYLSAMSTGLQSNQKADSTGLYSSVIYILQNI</sequence>
<proteinExistence type="predicted"/>
<keyword evidence="1" id="KW-0489">Methyltransferase</keyword>